<dbReference type="Proteomes" id="UP000069001">
    <property type="component" value="Unassembled WGS sequence"/>
</dbReference>
<name>A0A103Z7T0_BURCE</name>
<organism evidence="2 3">
    <name type="scientific">Burkholderia cepacia</name>
    <name type="common">Pseudomonas cepacia</name>
    <dbReference type="NCBI Taxonomy" id="292"/>
    <lineage>
        <taxon>Bacteria</taxon>
        <taxon>Pseudomonadati</taxon>
        <taxon>Pseudomonadota</taxon>
        <taxon>Betaproteobacteria</taxon>
        <taxon>Burkholderiales</taxon>
        <taxon>Burkholderiaceae</taxon>
        <taxon>Burkholderia</taxon>
        <taxon>Burkholderia cepacia complex</taxon>
    </lineage>
</organism>
<accession>A0A103Z7T0</accession>
<sequence length="434" mass="46833">MRRYTRHRSAKARHRVRRCLRPAPLADDALAVRRLAPAHPQSIRTVMSHRLSLAIAGHLALFTLFAIPPIVAQARPLTRPPVERDFKNWSVVCDNGNRCVAESHADDIDDSRSSLILRVTRDAGPDAQASLALYASAPLDLRTARADGRPFDAMAAQWHAFGGKPDDDEAHPFRIRTDDPATVAAWLTASRNAQLLSFGDPASAQTARTPLTGLNAALLLIDDTQGRVGTTTALLRPGNRPASSVPAAPALPPAVVPAPAVADLPAAGQRPLVDAVLAKFGDDIKQCAADVEDEMSAGDRRKASRAVAISADEALVAIPCQTSSMYNHTDLWYRIRRTAPYAPTAMNFGENANAGLDSASFPNELTEAGYDRARATLSSKVRLRSAGDCGSTASWIFDGRRFLLDDIATHGTCNGLFDDQWPRLYRRADAAGNR</sequence>
<evidence type="ECO:0000313" key="2">
    <source>
        <dbReference type="EMBL" id="KVK75030.1"/>
    </source>
</evidence>
<dbReference type="InterPro" id="IPR009560">
    <property type="entry name" value="DUF1176"/>
</dbReference>
<dbReference type="AlphaFoldDB" id="A0A103Z7T0"/>
<protein>
    <recommendedName>
        <fullName evidence="4">DUF1176 domain-containing protein</fullName>
    </recommendedName>
</protein>
<evidence type="ECO:0000256" key="1">
    <source>
        <dbReference type="SAM" id="Phobius"/>
    </source>
</evidence>
<feature type="transmembrane region" description="Helical" evidence="1">
    <location>
        <begin position="51"/>
        <end position="71"/>
    </location>
</feature>
<dbReference type="Pfam" id="PF06674">
    <property type="entry name" value="DUF1176"/>
    <property type="match status" value="1"/>
</dbReference>
<dbReference type="EMBL" id="LOYH01000092">
    <property type="protein sequence ID" value="KVK75030.1"/>
    <property type="molecule type" value="Genomic_DNA"/>
</dbReference>
<proteinExistence type="predicted"/>
<keyword evidence="1" id="KW-0812">Transmembrane</keyword>
<keyword evidence="1" id="KW-1133">Transmembrane helix</keyword>
<gene>
    <name evidence="2" type="ORF">WS90_28315</name>
</gene>
<keyword evidence="1" id="KW-0472">Membrane</keyword>
<evidence type="ECO:0008006" key="4">
    <source>
        <dbReference type="Google" id="ProtNLM"/>
    </source>
</evidence>
<evidence type="ECO:0000313" key="3">
    <source>
        <dbReference type="Proteomes" id="UP000069001"/>
    </source>
</evidence>
<reference evidence="2 3" key="1">
    <citation type="submission" date="2015-11" db="EMBL/GenBank/DDBJ databases">
        <title>Expanding the genomic diversity of Burkholderia species for the development of highly accurate diagnostics.</title>
        <authorList>
            <person name="Sahl J."/>
            <person name="Keim P."/>
            <person name="Wagner D."/>
        </authorList>
    </citation>
    <scope>NUCLEOTIDE SEQUENCE [LARGE SCALE GENOMIC DNA]</scope>
    <source>
        <strain evidence="2 3">MSMB1302</strain>
    </source>
</reference>
<comment type="caution">
    <text evidence="2">The sequence shown here is derived from an EMBL/GenBank/DDBJ whole genome shotgun (WGS) entry which is preliminary data.</text>
</comment>